<sequence length="90" mass="10560">MSDAFFVLAQTYSELLEWLADFENKHKRRHRSSDRYVLYASDPRHGYLIIDILDDPGAHEIWKQRRTKLAGYELAASDFCTFGPKSDLHK</sequence>
<protein>
    <submittedName>
        <fullName evidence="1">Uncharacterized protein</fullName>
    </submittedName>
</protein>
<keyword evidence="2" id="KW-1185">Reference proteome</keyword>
<organism evidence="1 2">
    <name type="scientific">Massilia aquatica</name>
    <dbReference type="NCBI Taxonomy" id="2609000"/>
    <lineage>
        <taxon>Bacteria</taxon>
        <taxon>Pseudomonadati</taxon>
        <taxon>Pseudomonadota</taxon>
        <taxon>Betaproteobacteria</taxon>
        <taxon>Burkholderiales</taxon>
        <taxon>Oxalobacteraceae</taxon>
        <taxon>Telluria group</taxon>
        <taxon>Massilia</taxon>
    </lineage>
</organism>
<evidence type="ECO:0000313" key="2">
    <source>
        <dbReference type="Proteomes" id="UP000819052"/>
    </source>
</evidence>
<dbReference type="Proteomes" id="UP000819052">
    <property type="component" value="Unassembled WGS sequence"/>
</dbReference>
<proteinExistence type="predicted"/>
<evidence type="ECO:0000313" key="1">
    <source>
        <dbReference type="EMBL" id="NHZ40722.1"/>
    </source>
</evidence>
<name>A0ABX0M1J4_9BURK</name>
<dbReference type="RefSeq" id="WP_167076533.1">
    <property type="nucleotide sequence ID" value="NZ_VVIW01000005.1"/>
</dbReference>
<reference evidence="1 2" key="1">
    <citation type="submission" date="2019-09" db="EMBL/GenBank/DDBJ databases">
        <title>Taxonomy of Antarctic Massilia spp.: description of Massilia rubra sp. nov., Massilia aquatica sp. nov., Massilia mucilaginosa sp. nov., Massilia frigida sp. nov. isolated from streams, lakes and regoliths.</title>
        <authorList>
            <person name="Holochova P."/>
            <person name="Sedlacek I."/>
            <person name="Kralova S."/>
            <person name="Maslanova I."/>
            <person name="Busse H.-J."/>
            <person name="Stankova E."/>
            <person name="Vrbovska V."/>
            <person name="Kovarovic V."/>
            <person name="Bartak M."/>
            <person name="Svec P."/>
            <person name="Pantucek R."/>
        </authorList>
    </citation>
    <scope>NUCLEOTIDE SEQUENCE [LARGE SCALE GENOMIC DNA]</scope>
    <source>
        <strain evidence="1 2">CCM 8693</strain>
    </source>
</reference>
<accession>A0ABX0M1J4</accession>
<dbReference type="EMBL" id="VVIW01000005">
    <property type="protein sequence ID" value="NHZ40722.1"/>
    <property type="molecule type" value="Genomic_DNA"/>
</dbReference>
<comment type="caution">
    <text evidence="1">The sequence shown here is derived from an EMBL/GenBank/DDBJ whole genome shotgun (WGS) entry which is preliminary data.</text>
</comment>
<gene>
    <name evidence="1" type="ORF">F1609_11230</name>
</gene>